<feature type="domain" description="Clp ATPase C-terminal" evidence="5">
    <location>
        <begin position="442"/>
        <end position="534"/>
    </location>
</feature>
<name>A0AAN0J6G9_AMPQE</name>
<dbReference type="InterPro" id="IPR050052">
    <property type="entry name" value="ATP-dep_Clp_protease_ClpX"/>
</dbReference>
<dbReference type="SMART" id="SM01086">
    <property type="entry name" value="ClpB_D2-small"/>
    <property type="match status" value="1"/>
</dbReference>
<dbReference type="Pfam" id="PF26040">
    <property type="entry name" value="Zn_ribbon_CLPX_N"/>
    <property type="match status" value="1"/>
</dbReference>
<dbReference type="InterPro" id="IPR019489">
    <property type="entry name" value="Clp_ATPase_C"/>
</dbReference>
<dbReference type="Pfam" id="PF10431">
    <property type="entry name" value="ClpB_D2-small"/>
    <property type="match status" value="1"/>
</dbReference>
<dbReference type="Gene3D" id="3.40.50.300">
    <property type="entry name" value="P-loop containing nucleotide triphosphate hydrolases"/>
    <property type="match status" value="1"/>
</dbReference>
<reference evidence="6" key="2">
    <citation type="submission" date="2024-06" db="UniProtKB">
        <authorList>
            <consortium name="EnsemblMetazoa"/>
        </authorList>
    </citation>
    <scope>IDENTIFICATION</scope>
</reference>
<evidence type="ECO:0000259" key="5">
    <source>
        <dbReference type="SMART" id="SM01086"/>
    </source>
</evidence>
<evidence type="ECO:0000313" key="6">
    <source>
        <dbReference type="EnsemblMetazoa" id="XP_019852283.1"/>
    </source>
</evidence>
<dbReference type="SMART" id="SM00382">
    <property type="entry name" value="AAA"/>
    <property type="match status" value="1"/>
</dbReference>
<dbReference type="EnsemblMetazoa" id="XM_019996724.1">
    <property type="protein sequence ID" value="XP_019852283.1"/>
    <property type="gene ID" value="LOC100641552"/>
</dbReference>
<dbReference type="InterPro" id="IPR004487">
    <property type="entry name" value="Clp_protease_ATP-bd_su_ClpX"/>
</dbReference>
<dbReference type="GO" id="GO:0005759">
    <property type="term" value="C:mitochondrial matrix"/>
    <property type="evidence" value="ECO:0007669"/>
    <property type="project" value="TreeGrafter"/>
</dbReference>
<dbReference type="Pfam" id="PF07724">
    <property type="entry name" value="AAA_2"/>
    <property type="match status" value="1"/>
</dbReference>
<sequence>MSSRNFFPLLVRRATRQRRVLYCQRPTRGEEFLGHSLYFPLLTSNCRYLSNGNDWYPGGSRNGRGQNGKGNGDFVCPKCGSTFRRPPAVLSQTKFIQCDSCNYLFLVGRGREKKESRKTEVQNVPSPKKIYDYLNKHVIGQEHAKKVFSVSVYNHYKRLSNNMASGSARSFSFQDKETDEEDQVTQAYGQNISSVVELDYEDSEESYSSPPPPSSSSSSSISDVKLDKSNILLLGPTGCGKTLLARTLANFLDVPFTICDCTSLTQAGYVGDDIESVIAKLFYESGFNIDKTQRGIVFLDEVDKIACMRSFHQVRDVGGEGVQQGLLKILEGTTVMVPERSSKKMRGDTVPVDTTNILFVGSGAFTGLDKIVGTRLNEKAIGFDLTSSPSLTPSSSPAEEQREDEEKRDFYLRQVQSNDLMAYGMIPEFIGRLPVVVSLSSLNESMLVDILTKPQNSLVSQYNVLFNMDGVKLTFCDEALQSIAKQALARGTGARGLRSIMEQLLLDIMFEIPDSTISAVHITRSSVEDGTPPIYKYRTDEQQSSIALPSNGQYQVGSAN</sequence>
<evidence type="ECO:0000256" key="1">
    <source>
        <dbReference type="ARBA" id="ARBA00022741"/>
    </source>
</evidence>
<feature type="domain" description="AAA+ ATPase" evidence="4">
    <location>
        <begin position="227"/>
        <end position="378"/>
    </location>
</feature>
<feature type="region of interest" description="Disordered" evidence="3">
    <location>
        <begin position="200"/>
        <end position="222"/>
    </location>
</feature>
<keyword evidence="7" id="KW-1185">Reference proteome</keyword>
<dbReference type="NCBIfam" id="TIGR00382">
    <property type="entry name" value="clpX"/>
    <property type="match status" value="1"/>
</dbReference>
<dbReference type="GO" id="GO:0016887">
    <property type="term" value="F:ATP hydrolysis activity"/>
    <property type="evidence" value="ECO:0007669"/>
    <property type="project" value="InterPro"/>
</dbReference>
<dbReference type="GO" id="GO:0140662">
    <property type="term" value="F:ATP-dependent protein folding chaperone"/>
    <property type="evidence" value="ECO:0007669"/>
    <property type="project" value="InterPro"/>
</dbReference>
<organism evidence="6 7">
    <name type="scientific">Amphimedon queenslandica</name>
    <name type="common">Sponge</name>
    <dbReference type="NCBI Taxonomy" id="400682"/>
    <lineage>
        <taxon>Eukaryota</taxon>
        <taxon>Metazoa</taxon>
        <taxon>Porifera</taxon>
        <taxon>Demospongiae</taxon>
        <taxon>Heteroscleromorpha</taxon>
        <taxon>Haplosclerida</taxon>
        <taxon>Niphatidae</taxon>
        <taxon>Amphimedon</taxon>
    </lineage>
</organism>
<keyword evidence="1" id="KW-0547">Nucleotide-binding</keyword>
<feature type="region of interest" description="Disordered" evidence="3">
    <location>
        <begin position="387"/>
        <end position="408"/>
    </location>
</feature>
<evidence type="ECO:0000313" key="7">
    <source>
        <dbReference type="Proteomes" id="UP000007879"/>
    </source>
</evidence>
<dbReference type="GO" id="GO:0005524">
    <property type="term" value="F:ATP binding"/>
    <property type="evidence" value="ECO:0007669"/>
    <property type="project" value="UniProtKB-KW"/>
</dbReference>
<gene>
    <name evidence="6" type="primary">100641552</name>
</gene>
<dbReference type="NCBIfam" id="NF003745">
    <property type="entry name" value="PRK05342.1"/>
    <property type="match status" value="1"/>
</dbReference>
<dbReference type="InterPro" id="IPR027417">
    <property type="entry name" value="P-loop_NTPase"/>
</dbReference>
<proteinExistence type="predicted"/>
<feature type="compositionally biased region" description="Low complexity" evidence="3">
    <location>
        <begin position="387"/>
        <end position="397"/>
    </location>
</feature>
<dbReference type="AlphaFoldDB" id="A0AAN0J6G9"/>
<dbReference type="FunFam" id="1.10.8.60:FF:000002">
    <property type="entry name" value="ATP-dependent Clp protease ATP-binding subunit ClpX"/>
    <property type="match status" value="1"/>
</dbReference>
<dbReference type="GO" id="GO:0051603">
    <property type="term" value="P:proteolysis involved in protein catabolic process"/>
    <property type="evidence" value="ECO:0007669"/>
    <property type="project" value="TreeGrafter"/>
</dbReference>
<evidence type="ECO:0000256" key="3">
    <source>
        <dbReference type="SAM" id="MobiDB-lite"/>
    </source>
</evidence>
<protein>
    <recommendedName>
        <fullName evidence="8">ClpX-type ZB domain-containing protein</fullName>
    </recommendedName>
</protein>
<evidence type="ECO:0008006" key="8">
    <source>
        <dbReference type="Google" id="ProtNLM"/>
    </source>
</evidence>
<dbReference type="SUPFAM" id="SSF52540">
    <property type="entry name" value="P-loop containing nucleoside triphosphate hydrolases"/>
    <property type="match status" value="1"/>
</dbReference>
<dbReference type="InterPro" id="IPR003959">
    <property type="entry name" value="ATPase_AAA_core"/>
</dbReference>
<dbReference type="PANTHER" id="PTHR48102:SF7">
    <property type="entry name" value="ATP-DEPENDENT CLP PROTEASE ATP-BINDING SUBUNIT CLPX-LIKE, MITOCHONDRIAL"/>
    <property type="match status" value="1"/>
</dbReference>
<dbReference type="PANTHER" id="PTHR48102">
    <property type="entry name" value="ATP-DEPENDENT CLP PROTEASE ATP-BINDING SUBUNIT CLPX-LIKE, MITOCHONDRIAL-RELATED"/>
    <property type="match status" value="1"/>
</dbReference>
<accession>A0AAN0J6G9</accession>
<keyword evidence="2" id="KW-0067">ATP-binding</keyword>
<reference evidence="7" key="1">
    <citation type="journal article" date="2010" name="Nature">
        <title>The Amphimedon queenslandica genome and the evolution of animal complexity.</title>
        <authorList>
            <person name="Srivastava M."/>
            <person name="Simakov O."/>
            <person name="Chapman J."/>
            <person name="Fahey B."/>
            <person name="Gauthier M.E."/>
            <person name="Mitros T."/>
            <person name="Richards G.S."/>
            <person name="Conaco C."/>
            <person name="Dacre M."/>
            <person name="Hellsten U."/>
            <person name="Larroux C."/>
            <person name="Putnam N.H."/>
            <person name="Stanke M."/>
            <person name="Adamska M."/>
            <person name="Darling A."/>
            <person name="Degnan S.M."/>
            <person name="Oakley T.H."/>
            <person name="Plachetzki D.C."/>
            <person name="Zhai Y."/>
            <person name="Adamski M."/>
            <person name="Calcino A."/>
            <person name="Cummins S.F."/>
            <person name="Goodstein D.M."/>
            <person name="Harris C."/>
            <person name="Jackson D.J."/>
            <person name="Leys S.P."/>
            <person name="Shu S."/>
            <person name="Woodcroft B.J."/>
            <person name="Vervoort M."/>
            <person name="Kosik K.S."/>
            <person name="Manning G."/>
            <person name="Degnan B.M."/>
            <person name="Rokhsar D.S."/>
        </authorList>
    </citation>
    <scope>NUCLEOTIDE SEQUENCE [LARGE SCALE GENOMIC DNA]</scope>
</reference>
<dbReference type="CDD" id="cd19497">
    <property type="entry name" value="RecA-like_ClpX"/>
    <property type="match status" value="1"/>
</dbReference>
<dbReference type="InterPro" id="IPR003593">
    <property type="entry name" value="AAA+_ATPase"/>
</dbReference>
<dbReference type="KEGG" id="aqu:100641552"/>
<evidence type="ECO:0000256" key="2">
    <source>
        <dbReference type="ARBA" id="ARBA00022840"/>
    </source>
</evidence>
<dbReference type="GO" id="GO:0051082">
    <property type="term" value="F:unfolded protein binding"/>
    <property type="evidence" value="ECO:0007669"/>
    <property type="project" value="InterPro"/>
</dbReference>
<dbReference type="Gene3D" id="1.10.8.60">
    <property type="match status" value="1"/>
</dbReference>
<evidence type="ECO:0000259" key="4">
    <source>
        <dbReference type="SMART" id="SM00382"/>
    </source>
</evidence>
<dbReference type="InterPro" id="IPR059067">
    <property type="entry name" value="Znf_ribbon_CLPX-like"/>
</dbReference>
<dbReference type="Proteomes" id="UP000007879">
    <property type="component" value="Unassembled WGS sequence"/>
</dbReference>